<feature type="domain" description="SH3" evidence="7">
    <location>
        <begin position="1354"/>
        <end position="1413"/>
    </location>
</feature>
<keyword evidence="3" id="KW-0677">Repeat</keyword>
<dbReference type="CDD" id="cd11782">
    <property type="entry name" value="SH3_Sorbs_2"/>
    <property type="match status" value="1"/>
</dbReference>
<dbReference type="SUPFAM" id="SSF50044">
    <property type="entry name" value="SH3-domain"/>
    <property type="match status" value="3"/>
</dbReference>
<feature type="compositionally biased region" description="Basic and acidic residues" evidence="6">
    <location>
        <begin position="1180"/>
        <end position="1193"/>
    </location>
</feature>
<feature type="compositionally biased region" description="Basic and acidic residues" evidence="6">
    <location>
        <begin position="131"/>
        <end position="140"/>
    </location>
</feature>
<feature type="region of interest" description="Disordered" evidence="6">
    <location>
        <begin position="1"/>
        <end position="57"/>
    </location>
</feature>
<feature type="compositionally biased region" description="Basic and acidic residues" evidence="6">
    <location>
        <begin position="19"/>
        <end position="37"/>
    </location>
</feature>
<feature type="non-terminal residue" evidence="9">
    <location>
        <position position="1"/>
    </location>
</feature>
<sequence length="1544" mass="175377">DLFMKHSSNDANTKPSPKKMNETSSRRTENLKTDQQQKTKPPIKIMTNTVDNDKEASSIVKDVLQLEKYDSLTAPNEDKTNEDSSDELPLAQESLVAMTPPTLSRQGSSSSATSQSTAKYNPGQSPMSSETEDKAEIESNRKRKTKKKLYNPKSLICLSKEVVTCLPHGEFYLKKIGFWNADVSENEANYSNTETSMNGKLTSLPPSGISTRRSSYYELEHIYSQPIRNGHEKEVSPPRPVLLKSPPPSSLISPSPNSDPWIGLPTSADSRLLICLSPSQSKENTITSTKEATELLELHKKFVERRGYHESNKRNSIYSPKSERSRTPDFNSPDLIRLEPYEAKEAQVYTPELLIEAANLLALKEYRQSRFKSGQQLNTSETSDLTVNTVINSDNLEKPDGLSEVTSPRTEIGADSEGPDSNRSAGTSRLLALLQDSGVPCSSPNNTVPLEMDRVDKSGPEADRVRRYTGSYISEWLTMTENVSSSADIISNTDFNKNDVDSKECVNNRVPSLDNVNEESHTDRRQFDADKYKISKQGDIAIIQSTEESGRQHAVRSERPKSLPSAGVPALTPSGGELFREQMYHEYMNKVAERTERRQQKVIKISSRPLSAHSKPEIQQKEEVQQNPSVNQLESEFMIKARERMTKLGINLDEEQSFETTEETKTEELPRHLQEFIELTTAPLADAAQDAPTDGKIASLKPKVVVVDKGLLKEIDQSLTFSKGFLIKKGVWSPGATPEPQRKQFNFSAAKEEEPQPPEDQEPQPAVWTPKSAQASPTTERKTFRPVNFESPKPSRKATSQKSAEDAPKPPTDLPLSLDSPSHSHSSSVSSSTQYLSSRETVTTQSLSQTQSQSQETSGRLVTSHSLPDTSLDNKLPRAQNPTITLLQKAREGQLPRGAHYLEQNTSEKRSSPPTVRPNEVLYSIRKEYDIETEDKQPKKIVDLSPRKYDGIGPTTREGIPIVLRSEVQDENQQKWYKRMYDSLHRAERDKEYVTVRYKTRRGRYPYTSSAGYLSEPEPLGGYDSDYATAKYATLDRRRIRNKENDFTTSTMPRSKYNAVKHGVDVYKNQPGRIEDYEPGHSSIADKETKQWWDEVMDIFDGQFEQTQKTSPRTHAPTTTSTNKPFMTYALKESGYESDSTLVFKRRDETQQQLSPAEQKLAYKTIQKGGDVPLHGLRKPVPEKPKESPHRYVESEVTIHYRSPVRSEEKEAWSEEELQRRQAEAMRRIYQEERRRKYLQELQDMYSRRHTDNFIPSQKSPIPLNRYDDFVDDLSPSKPRDRTPEPKLVARALYNFIGQTSRELTFRRGDIIYVRRQIDKNWYEGEHNAMIGLFPFNYVEIIPYDGIRTIPKRPTEGQARAKFNFQAQTHLELPLVKGELVLLTRRVDNNWFEGRIGTRKGIFPVSYVEVLVEPGERALSPVRVNTPTKPVASPAAHSLHVSNNMSQHHYQPPRPVSYTSLPRQKTADLKQPPVNQTLHIDTQNEPVPYRVLYNYKPQNEDELELVEGETVYVMEKCDDGWYVGSSQRTGYLGTFPGNYVERQV</sequence>
<protein>
    <recommendedName>
        <fullName evidence="10">SH3 domain-containing protein</fullName>
    </recommendedName>
</protein>
<organism evidence="9">
    <name type="scientific">Homalodisca liturata</name>
    <dbReference type="NCBI Taxonomy" id="320908"/>
    <lineage>
        <taxon>Eukaryota</taxon>
        <taxon>Metazoa</taxon>
        <taxon>Ecdysozoa</taxon>
        <taxon>Arthropoda</taxon>
        <taxon>Hexapoda</taxon>
        <taxon>Insecta</taxon>
        <taxon>Pterygota</taxon>
        <taxon>Neoptera</taxon>
        <taxon>Paraneoptera</taxon>
        <taxon>Hemiptera</taxon>
        <taxon>Auchenorrhyncha</taxon>
        <taxon>Membracoidea</taxon>
        <taxon>Cicadellidae</taxon>
        <taxon>Cicadellinae</taxon>
        <taxon>Proconiini</taxon>
        <taxon>Homalodisca</taxon>
    </lineage>
</organism>
<feature type="region of interest" description="Disordered" evidence="6">
    <location>
        <begin position="497"/>
        <end position="531"/>
    </location>
</feature>
<dbReference type="PROSITE" id="PS50002">
    <property type="entry name" value="SH3"/>
    <property type="match status" value="3"/>
</dbReference>
<feature type="region of interest" description="Disordered" evidence="6">
    <location>
        <begin position="1170"/>
        <end position="1193"/>
    </location>
</feature>
<feature type="compositionally biased region" description="Low complexity" evidence="6">
    <location>
        <begin position="814"/>
        <end position="858"/>
    </location>
</feature>
<dbReference type="InterPro" id="IPR050384">
    <property type="entry name" value="Endophilin_SH3RF"/>
</dbReference>
<dbReference type="Pfam" id="PF07653">
    <property type="entry name" value="SH3_2"/>
    <property type="match status" value="1"/>
</dbReference>
<evidence type="ECO:0000256" key="1">
    <source>
        <dbReference type="ARBA" id="ARBA00004282"/>
    </source>
</evidence>
<dbReference type="EMBL" id="GECU01020211">
    <property type="protein sequence ID" value="JAS87495.1"/>
    <property type="molecule type" value="Transcribed_RNA"/>
</dbReference>
<feature type="region of interest" description="Disordered" evidence="6">
    <location>
        <begin position="436"/>
        <end position="455"/>
    </location>
</feature>
<reference evidence="9" key="1">
    <citation type="submission" date="2015-11" db="EMBL/GenBank/DDBJ databases">
        <title>De novo transcriptome assembly of four potential Pierce s Disease insect vectors from Arizona vineyards.</title>
        <authorList>
            <person name="Tassone E.E."/>
        </authorList>
    </citation>
    <scope>NUCLEOTIDE SEQUENCE</scope>
</reference>
<feature type="compositionally biased region" description="Basic and acidic residues" evidence="6">
    <location>
        <begin position="548"/>
        <end position="561"/>
    </location>
</feature>
<dbReference type="CDD" id="cd11780">
    <property type="entry name" value="SH3_Sorbs_3"/>
    <property type="match status" value="1"/>
</dbReference>
<comment type="subcellular location">
    <subcellularLocation>
        <location evidence="1">Cell junction</location>
    </subcellularLocation>
</comment>
<dbReference type="InterPro" id="IPR036028">
    <property type="entry name" value="SH3-like_dom_sf"/>
</dbReference>
<feature type="domain" description="SH3" evidence="7">
    <location>
        <begin position="1484"/>
        <end position="1544"/>
    </location>
</feature>
<feature type="compositionally biased region" description="Basic and acidic residues" evidence="6">
    <location>
        <begin position="518"/>
        <end position="531"/>
    </location>
</feature>
<evidence type="ECO:0008006" key="10">
    <source>
        <dbReference type="Google" id="ProtNLM"/>
    </source>
</evidence>
<evidence type="ECO:0000256" key="6">
    <source>
        <dbReference type="SAM" id="MobiDB-lite"/>
    </source>
</evidence>
<evidence type="ECO:0000259" key="7">
    <source>
        <dbReference type="PROSITE" id="PS50002"/>
    </source>
</evidence>
<evidence type="ECO:0000256" key="4">
    <source>
        <dbReference type="ARBA" id="ARBA00022949"/>
    </source>
</evidence>
<evidence type="ECO:0000259" key="8">
    <source>
        <dbReference type="PROSITE" id="PS50831"/>
    </source>
</evidence>
<dbReference type="SMART" id="SM00326">
    <property type="entry name" value="SH3"/>
    <property type="match status" value="3"/>
</dbReference>
<feature type="compositionally biased region" description="Low complexity" evidence="6">
    <location>
        <begin position="104"/>
        <end position="118"/>
    </location>
</feature>
<feature type="compositionally biased region" description="Basic and acidic residues" evidence="6">
    <location>
        <begin position="70"/>
        <end position="82"/>
    </location>
</feature>
<name>A0A1B6IKR7_9HEMI</name>
<dbReference type="Gene3D" id="2.30.30.40">
    <property type="entry name" value="SH3 Domains"/>
    <property type="match status" value="3"/>
</dbReference>
<feature type="region of interest" description="Disordered" evidence="6">
    <location>
        <begin position="747"/>
        <end position="880"/>
    </location>
</feature>
<feature type="region of interest" description="Disordered" evidence="6">
    <location>
        <begin position="390"/>
        <end position="425"/>
    </location>
</feature>
<feature type="compositionally biased region" description="Basic and acidic residues" evidence="6">
    <location>
        <begin position="614"/>
        <end position="624"/>
    </location>
</feature>
<feature type="region of interest" description="Disordered" evidence="6">
    <location>
        <begin position="545"/>
        <end position="574"/>
    </location>
</feature>
<feature type="region of interest" description="Disordered" evidence="6">
    <location>
        <begin position="608"/>
        <end position="628"/>
    </location>
</feature>
<feature type="compositionally biased region" description="Basic and acidic residues" evidence="6">
    <location>
        <begin position="497"/>
        <end position="506"/>
    </location>
</feature>
<dbReference type="PANTHER" id="PTHR14167:SF116">
    <property type="entry name" value="CAP, ISOFORM AC"/>
    <property type="match status" value="1"/>
</dbReference>
<dbReference type="InterPro" id="IPR003127">
    <property type="entry name" value="SoHo_dom"/>
</dbReference>
<dbReference type="CDD" id="cd11781">
    <property type="entry name" value="SH3_Sorbs_1"/>
    <property type="match status" value="1"/>
</dbReference>
<gene>
    <name evidence="9" type="ORF">g.53750</name>
</gene>
<accession>A0A1B6IKR7</accession>
<evidence type="ECO:0000313" key="9">
    <source>
        <dbReference type="EMBL" id="JAS87495.1"/>
    </source>
</evidence>
<evidence type="ECO:0000256" key="5">
    <source>
        <dbReference type="PROSITE-ProRule" id="PRU00192"/>
    </source>
</evidence>
<dbReference type="Pfam" id="PF14604">
    <property type="entry name" value="SH3_9"/>
    <property type="match status" value="2"/>
</dbReference>
<dbReference type="FunFam" id="2.30.30.40:FF:000001">
    <property type="entry name" value="Sorbin and SH3 domain-containing protein 1 isoform 2"/>
    <property type="match status" value="1"/>
</dbReference>
<feature type="region of interest" description="Disordered" evidence="6">
    <location>
        <begin position="70"/>
        <end position="145"/>
    </location>
</feature>
<dbReference type="InterPro" id="IPR001452">
    <property type="entry name" value="SH3_domain"/>
</dbReference>
<evidence type="ECO:0000256" key="3">
    <source>
        <dbReference type="ARBA" id="ARBA00022737"/>
    </source>
</evidence>
<feature type="domain" description="SoHo" evidence="8">
    <location>
        <begin position="943"/>
        <end position="1012"/>
    </location>
</feature>
<keyword evidence="4" id="KW-0965">Cell junction</keyword>
<proteinExistence type="predicted"/>
<dbReference type="GO" id="GO:0070161">
    <property type="term" value="C:anchoring junction"/>
    <property type="evidence" value="ECO:0007669"/>
    <property type="project" value="UniProtKB-SubCell"/>
</dbReference>
<evidence type="ECO:0000256" key="2">
    <source>
        <dbReference type="ARBA" id="ARBA00022443"/>
    </source>
</evidence>
<keyword evidence="2 5" id="KW-0728">SH3 domain</keyword>
<feature type="domain" description="SH3" evidence="7">
    <location>
        <begin position="1285"/>
        <end position="1344"/>
    </location>
</feature>
<dbReference type="PROSITE" id="PS50831">
    <property type="entry name" value="SOHO"/>
    <property type="match status" value="1"/>
</dbReference>
<feature type="compositionally biased region" description="Polar residues" evidence="6">
    <location>
        <begin position="860"/>
        <end position="873"/>
    </location>
</feature>
<dbReference type="PANTHER" id="PTHR14167">
    <property type="entry name" value="SH3 DOMAIN-CONTAINING"/>
    <property type="match status" value="1"/>
</dbReference>